<sequence length="171" mass="18619">MNERRDDLQVIIDKALEEMAAEEGEGFEPQACNLADFCRRTGLTRSRARTIKNHGFRVLPHGNGGRKAKTTVLNGHTGLVDDLLAKGVTNSQVIYERLVDQGYRGGLTSVKAYVAAHMDLVPARRRTVAPQGSRGRRFRTGPGEAYQMDWGFVTVVGPAGAESGVACFAMV</sequence>
<name>A0ABT1ZAH4_9ACTN</name>
<evidence type="ECO:0000313" key="1">
    <source>
        <dbReference type="EMBL" id="MCR9037173.1"/>
    </source>
</evidence>
<evidence type="ECO:0000313" key="2">
    <source>
        <dbReference type="Proteomes" id="UP001204320"/>
    </source>
</evidence>
<evidence type="ECO:0008006" key="3">
    <source>
        <dbReference type="Google" id="ProtNLM"/>
    </source>
</evidence>
<dbReference type="EMBL" id="JANSKA010000006">
    <property type="protein sequence ID" value="MCR9037173.1"/>
    <property type="molecule type" value="Genomic_DNA"/>
</dbReference>
<reference evidence="1 2" key="1">
    <citation type="submission" date="2022-08" db="EMBL/GenBank/DDBJ databases">
        <title>Tractidigestivibacter montrealensis type strain KD21.</title>
        <authorList>
            <person name="Diop K."/>
            <person name="Richard C."/>
            <person name="Routy B."/>
        </authorList>
    </citation>
    <scope>NUCLEOTIDE SEQUENCE [LARGE SCALE GENOMIC DNA]</scope>
    <source>
        <strain evidence="1 2">KD21</strain>
    </source>
</reference>
<protein>
    <recommendedName>
        <fullName evidence="3">Transposase</fullName>
    </recommendedName>
</protein>
<keyword evidence="2" id="KW-1185">Reference proteome</keyword>
<accession>A0ABT1ZAH4</accession>
<organism evidence="1 2">
    <name type="scientific">Tractidigestivibacter montrealensis</name>
    <dbReference type="NCBI Taxonomy" id="2972466"/>
    <lineage>
        <taxon>Bacteria</taxon>
        <taxon>Bacillati</taxon>
        <taxon>Actinomycetota</taxon>
        <taxon>Coriobacteriia</taxon>
        <taxon>Coriobacteriales</taxon>
        <taxon>Atopobiaceae</taxon>
        <taxon>Tractidigestivibacter</taxon>
    </lineage>
</organism>
<dbReference type="Proteomes" id="UP001204320">
    <property type="component" value="Unassembled WGS sequence"/>
</dbReference>
<gene>
    <name evidence="1" type="ORF">NVS32_09460</name>
</gene>
<dbReference type="RefSeq" id="WP_258499603.1">
    <property type="nucleotide sequence ID" value="NZ_JANSKA010000006.1"/>
</dbReference>
<proteinExistence type="predicted"/>
<comment type="caution">
    <text evidence="1">The sequence shown here is derived from an EMBL/GenBank/DDBJ whole genome shotgun (WGS) entry which is preliminary data.</text>
</comment>